<dbReference type="CDD" id="cd16148">
    <property type="entry name" value="sulfatase_like"/>
    <property type="match status" value="1"/>
</dbReference>
<dbReference type="InterPro" id="IPR000917">
    <property type="entry name" value="Sulfatase_N"/>
</dbReference>
<sequence>MNVIVLMLDSLRQDHVSVYGWDGCPVQTPHIDAIAAEGVVFDNVYPEGLPTIPVRTDLMTGLSSLTNRTWQPLMATDVTMAEVLRREGYLTALVADTYHLFKPDMNFHRGFDAFRWVRGAEYDGVAAGPLKHLKLEDHLTDGIPASWRESVHQALLSLDGRTEPEDFPCWQTMTAALDVLAQARDAKRDVFLWLDTFQPHEPWCPPATFDTFGDPSYDGPKVIMPPGGPASAWGDHAVLDRTRSLYAGEAAYTDACLGRLFDGMRQMGYLDDSVIVILSDHGHPLGDHGKFLKGPDRVYSELLKVPFILRLPGGAHGGRRVKALGRFPDLMPTLLDVVGLGANNMALAGKSLKSVLEGDDTSPYAATVSGFFPSDIRCVRNQRYSLIVNAEGDTDELYDLDADPRETTNIISGSADIVAELMRGIGSMFFKQKSQVRGVQGSMEVAGTSLE</sequence>
<name>A0A0F9VU58_9ZZZZ</name>
<proteinExistence type="predicted"/>
<accession>A0A0F9VU58</accession>
<evidence type="ECO:0000313" key="2">
    <source>
        <dbReference type="EMBL" id="KKO03463.1"/>
    </source>
</evidence>
<dbReference type="Gene3D" id="3.40.720.10">
    <property type="entry name" value="Alkaline Phosphatase, subunit A"/>
    <property type="match status" value="1"/>
</dbReference>
<dbReference type="SUPFAM" id="SSF53649">
    <property type="entry name" value="Alkaline phosphatase-like"/>
    <property type="match status" value="1"/>
</dbReference>
<protein>
    <recommendedName>
        <fullName evidence="1">Sulfatase N-terminal domain-containing protein</fullName>
    </recommendedName>
</protein>
<dbReference type="PANTHER" id="PTHR43751">
    <property type="entry name" value="SULFATASE"/>
    <property type="match status" value="1"/>
</dbReference>
<reference evidence="2" key="1">
    <citation type="journal article" date="2015" name="Nature">
        <title>Complex archaea that bridge the gap between prokaryotes and eukaryotes.</title>
        <authorList>
            <person name="Spang A."/>
            <person name="Saw J.H."/>
            <person name="Jorgensen S.L."/>
            <person name="Zaremba-Niedzwiedzka K."/>
            <person name="Martijn J."/>
            <person name="Lind A.E."/>
            <person name="van Eijk R."/>
            <person name="Schleper C."/>
            <person name="Guy L."/>
            <person name="Ettema T.J."/>
        </authorList>
    </citation>
    <scope>NUCLEOTIDE SEQUENCE</scope>
</reference>
<gene>
    <name evidence="2" type="ORF">LCGC14_0093870</name>
</gene>
<comment type="caution">
    <text evidence="2">The sequence shown here is derived from an EMBL/GenBank/DDBJ whole genome shotgun (WGS) entry which is preliminary data.</text>
</comment>
<dbReference type="AlphaFoldDB" id="A0A0F9VU58"/>
<dbReference type="InterPro" id="IPR052701">
    <property type="entry name" value="GAG_Ulvan_Degrading_Sulfatases"/>
</dbReference>
<feature type="domain" description="Sulfatase N-terminal" evidence="1">
    <location>
        <begin position="2"/>
        <end position="339"/>
    </location>
</feature>
<organism evidence="2">
    <name type="scientific">marine sediment metagenome</name>
    <dbReference type="NCBI Taxonomy" id="412755"/>
    <lineage>
        <taxon>unclassified sequences</taxon>
        <taxon>metagenomes</taxon>
        <taxon>ecological metagenomes</taxon>
    </lineage>
</organism>
<dbReference type="EMBL" id="LAZR01000026">
    <property type="protein sequence ID" value="KKO03463.1"/>
    <property type="molecule type" value="Genomic_DNA"/>
</dbReference>
<dbReference type="Pfam" id="PF00884">
    <property type="entry name" value="Sulfatase"/>
    <property type="match status" value="1"/>
</dbReference>
<dbReference type="PANTHER" id="PTHR43751:SF3">
    <property type="entry name" value="SULFATASE N-TERMINAL DOMAIN-CONTAINING PROTEIN"/>
    <property type="match status" value="1"/>
</dbReference>
<dbReference type="InterPro" id="IPR017850">
    <property type="entry name" value="Alkaline_phosphatase_core_sf"/>
</dbReference>
<evidence type="ECO:0000259" key="1">
    <source>
        <dbReference type="Pfam" id="PF00884"/>
    </source>
</evidence>